<dbReference type="AlphaFoldDB" id="A0A3L6E8E7"/>
<reference evidence="1" key="1">
    <citation type="journal article" date="2018" name="Nat. Genet.">
        <title>Extensive intraspecific gene order and gene structural variations between Mo17 and other maize genomes.</title>
        <authorList>
            <person name="Sun S."/>
            <person name="Zhou Y."/>
            <person name="Chen J."/>
            <person name="Shi J."/>
            <person name="Zhao H."/>
            <person name="Zhao H."/>
            <person name="Song W."/>
            <person name="Zhang M."/>
            <person name="Cui Y."/>
            <person name="Dong X."/>
            <person name="Liu H."/>
            <person name="Ma X."/>
            <person name="Jiao Y."/>
            <person name="Wang B."/>
            <person name="Wei X."/>
            <person name="Stein J.C."/>
            <person name="Glaubitz J.C."/>
            <person name="Lu F."/>
            <person name="Yu G."/>
            <person name="Liang C."/>
            <person name="Fengler K."/>
            <person name="Li B."/>
            <person name="Rafalski A."/>
            <person name="Schnable P.S."/>
            <person name="Ware D.H."/>
            <person name="Buckler E.S."/>
            <person name="Lai J."/>
        </authorList>
    </citation>
    <scope>NUCLEOTIDE SEQUENCE [LARGE SCALE GENOMIC DNA]</scope>
    <source>
        <tissue evidence="1">Seedling</tissue>
    </source>
</reference>
<name>A0A3L6E8E7_MAIZE</name>
<dbReference type="EMBL" id="NCVQ01000007">
    <property type="protein sequence ID" value="PWZ17214.1"/>
    <property type="molecule type" value="Genomic_DNA"/>
</dbReference>
<organism evidence="1">
    <name type="scientific">Zea mays</name>
    <name type="common">Maize</name>
    <dbReference type="NCBI Taxonomy" id="4577"/>
    <lineage>
        <taxon>Eukaryota</taxon>
        <taxon>Viridiplantae</taxon>
        <taxon>Streptophyta</taxon>
        <taxon>Embryophyta</taxon>
        <taxon>Tracheophyta</taxon>
        <taxon>Spermatophyta</taxon>
        <taxon>Magnoliopsida</taxon>
        <taxon>Liliopsida</taxon>
        <taxon>Poales</taxon>
        <taxon>Poaceae</taxon>
        <taxon>PACMAD clade</taxon>
        <taxon>Panicoideae</taxon>
        <taxon>Andropogonodae</taxon>
        <taxon>Andropogoneae</taxon>
        <taxon>Tripsacinae</taxon>
        <taxon>Zea</taxon>
    </lineage>
</organism>
<proteinExistence type="predicted"/>
<dbReference type="Proteomes" id="UP000251960">
    <property type="component" value="Chromosome 6"/>
</dbReference>
<sequence>MWSYKILSCNVDSTVCRVEFEIEGVIGNVIGELLYIALA</sequence>
<comment type="caution">
    <text evidence="1">The sequence shown here is derived from an EMBL/GenBank/DDBJ whole genome shotgun (WGS) entry which is preliminary data.</text>
</comment>
<gene>
    <name evidence="1" type="ORF">Zm00014a_032360</name>
</gene>
<accession>A0A3L6E8E7</accession>
<protein>
    <submittedName>
        <fullName evidence="1">Uncharacterized protein</fullName>
    </submittedName>
</protein>
<evidence type="ECO:0000313" key="1">
    <source>
        <dbReference type="EMBL" id="PWZ17214.1"/>
    </source>
</evidence>